<gene>
    <name evidence="15" type="ORF">Scaly_2639000</name>
</gene>
<dbReference type="Gene3D" id="3.40.50.720">
    <property type="entry name" value="NAD(P)-binding Rossmann-like Domain"/>
    <property type="match status" value="1"/>
</dbReference>
<evidence type="ECO:0000256" key="2">
    <source>
        <dbReference type="ARBA" id="ARBA00022857"/>
    </source>
</evidence>
<comment type="similarity">
    <text evidence="5">Belongs to the NAD(P)-dependent epimerase/dehydratase family. Dihydroflavonol-4-reductase subfamily.</text>
</comment>
<evidence type="ECO:0000256" key="6">
    <source>
        <dbReference type="ARBA" id="ARBA00037100"/>
    </source>
</evidence>
<evidence type="ECO:0000256" key="4">
    <source>
        <dbReference type="ARBA" id="ARBA00023241"/>
    </source>
</evidence>
<dbReference type="SUPFAM" id="SSF51735">
    <property type="entry name" value="NAD(P)-binding Rossmann-fold domains"/>
    <property type="match status" value="1"/>
</dbReference>
<comment type="pathway">
    <text evidence="1">Pigment biosynthesis; anthocyanin biosynthesis.</text>
</comment>
<evidence type="ECO:0000313" key="15">
    <source>
        <dbReference type="EMBL" id="KAL0291433.1"/>
    </source>
</evidence>
<evidence type="ECO:0000256" key="8">
    <source>
        <dbReference type="ARBA" id="ARBA00039057"/>
    </source>
</evidence>
<name>A0AAW2JB72_9LAMI</name>
<evidence type="ECO:0000256" key="10">
    <source>
        <dbReference type="ARBA" id="ARBA00042087"/>
    </source>
</evidence>
<dbReference type="EMBL" id="JACGWM010001579">
    <property type="protein sequence ID" value="KAL0291433.1"/>
    <property type="molecule type" value="Genomic_DNA"/>
</dbReference>
<dbReference type="PANTHER" id="PTHR10366">
    <property type="entry name" value="NAD DEPENDENT EPIMERASE/DEHYDRATASE"/>
    <property type="match status" value="1"/>
</dbReference>
<dbReference type="GO" id="GO:0009813">
    <property type="term" value="P:flavonoid biosynthetic process"/>
    <property type="evidence" value="ECO:0007669"/>
    <property type="project" value="UniProtKB-KW"/>
</dbReference>
<dbReference type="InterPro" id="IPR050425">
    <property type="entry name" value="NAD(P)_dehydrat-like"/>
</dbReference>
<evidence type="ECO:0000256" key="9">
    <source>
        <dbReference type="ARBA" id="ARBA00039963"/>
    </source>
</evidence>
<dbReference type="GO" id="GO:0045552">
    <property type="term" value="F:dihydroflavanol 4-reductase activity"/>
    <property type="evidence" value="ECO:0007669"/>
    <property type="project" value="UniProtKB-EC"/>
</dbReference>
<evidence type="ECO:0000259" key="14">
    <source>
        <dbReference type="Pfam" id="PF01370"/>
    </source>
</evidence>
<evidence type="ECO:0000256" key="7">
    <source>
        <dbReference type="ARBA" id="ARBA00039055"/>
    </source>
</evidence>
<keyword evidence="3" id="KW-0560">Oxidoreductase</keyword>
<evidence type="ECO:0000256" key="11">
    <source>
        <dbReference type="ARBA" id="ARBA00042831"/>
    </source>
</evidence>
<dbReference type="PANTHER" id="PTHR10366:SF849">
    <property type="entry name" value="NAD-DEPENDENT EPIMERASE_DEHYDRATASE DOMAIN-CONTAINING PROTEIN"/>
    <property type="match status" value="1"/>
</dbReference>
<evidence type="ECO:0000256" key="3">
    <source>
        <dbReference type="ARBA" id="ARBA00023002"/>
    </source>
</evidence>
<keyword evidence="2" id="KW-0521">NADP</keyword>
<protein>
    <recommendedName>
        <fullName evidence="9">Dihydroflavonol 4-reductase</fullName>
        <ecNumber evidence="8">1.1.1.219</ecNumber>
        <ecNumber evidence="7">1.1.1.234</ecNumber>
    </recommendedName>
    <alternativeName>
        <fullName evidence="11">Dihydrokaempferol 4-reductase</fullName>
    </alternativeName>
    <alternativeName>
        <fullName evidence="10">Flavanone 4-reductase</fullName>
    </alternativeName>
</protein>
<evidence type="ECO:0000256" key="5">
    <source>
        <dbReference type="ARBA" id="ARBA00023445"/>
    </source>
</evidence>
<feature type="domain" description="NAD-dependent epimerase/dehydratase" evidence="14">
    <location>
        <begin position="42"/>
        <end position="133"/>
    </location>
</feature>
<proteinExistence type="inferred from homology"/>
<dbReference type="FunFam" id="3.40.50.720:FF:000085">
    <property type="entry name" value="Dihydroflavonol reductase"/>
    <property type="match status" value="1"/>
</dbReference>
<dbReference type="EC" id="1.1.1.219" evidence="8"/>
<comment type="catalytic activity">
    <reaction evidence="13">
        <text>a (2R,3S,4S)-leucoanthocyanidin + NADP(+) = a (2R,3R)-dihydroflavonol + NADPH + H(+)</text>
        <dbReference type="Rhea" id="RHEA:54444"/>
        <dbReference type="ChEBI" id="CHEBI:15378"/>
        <dbReference type="ChEBI" id="CHEBI:57783"/>
        <dbReference type="ChEBI" id="CHEBI:58349"/>
        <dbReference type="ChEBI" id="CHEBI:138176"/>
        <dbReference type="ChEBI" id="CHEBI:138188"/>
        <dbReference type="EC" id="1.1.1.219"/>
    </reaction>
</comment>
<dbReference type="Pfam" id="PF01370">
    <property type="entry name" value="Epimerase"/>
    <property type="match status" value="1"/>
</dbReference>
<keyword evidence="4" id="KW-0284">Flavonoid biosynthesis</keyword>
<evidence type="ECO:0000256" key="1">
    <source>
        <dbReference type="ARBA" id="ARBA00004935"/>
    </source>
</evidence>
<comment type="function">
    <text evidence="6">Bifunctional enzyme involved in flavonoid metabolism.</text>
</comment>
<comment type="catalytic activity">
    <reaction evidence="12">
        <text>(2S)-flavan-4-ol + NADP(+) = (2S)-flavanone + NADPH + H(+)</text>
        <dbReference type="Rhea" id="RHEA:11228"/>
        <dbReference type="ChEBI" id="CHEBI:15378"/>
        <dbReference type="ChEBI" id="CHEBI:15605"/>
        <dbReference type="ChEBI" id="CHEBI:15606"/>
        <dbReference type="ChEBI" id="CHEBI:57783"/>
        <dbReference type="ChEBI" id="CHEBI:58349"/>
        <dbReference type="EC" id="1.1.1.234"/>
    </reaction>
</comment>
<evidence type="ECO:0000256" key="12">
    <source>
        <dbReference type="ARBA" id="ARBA00048870"/>
    </source>
</evidence>
<sequence>MQESIIHQKNSRNIFNGFRYVNYNPVTPDVIVDETWFSDKNFCEEKKQWYALSKTLAEEATWEFVEENGLDLVTLHPGFVIGPPLQPTLNLTAEAFLNLINGKEFFADGVYRYVDVRDVALAHILAFENPSASGRYCLVGRVTHSSEVRAILTESFPSLNLHGKSRENLPARPAYQVSKEKAKTLGINFTPLEVSLKDTVECLKEKNLLSF</sequence>
<reference evidence="15" key="2">
    <citation type="journal article" date="2024" name="Plant">
        <title>Genomic evolution and insights into agronomic trait innovations of Sesamum species.</title>
        <authorList>
            <person name="Miao H."/>
            <person name="Wang L."/>
            <person name="Qu L."/>
            <person name="Liu H."/>
            <person name="Sun Y."/>
            <person name="Le M."/>
            <person name="Wang Q."/>
            <person name="Wei S."/>
            <person name="Zheng Y."/>
            <person name="Lin W."/>
            <person name="Duan Y."/>
            <person name="Cao H."/>
            <person name="Xiong S."/>
            <person name="Wang X."/>
            <person name="Wei L."/>
            <person name="Li C."/>
            <person name="Ma Q."/>
            <person name="Ju M."/>
            <person name="Zhao R."/>
            <person name="Li G."/>
            <person name="Mu C."/>
            <person name="Tian Q."/>
            <person name="Mei H."/>
            <person name="Zhang T."/>
            <person name="Gao T."/>
            <person name="Zhang H."/>
        </authorList>
    </citation>
    <scope>NUCLEOTIDE SEQUENCE</scope>
    <source>
        <strain evidence="15">KEN8</strain>
    </source>
</reference>
<evidence type="ECO:0000256" key="13">
    <source>
        <dbReference type="ARBA" id="ARBA00049132"/>
    </source>
</evidence>
<dbReference type="GO" id="GO:0047890">
    <property type="term" value="F:flavanone 4-reductase activity"/>
    <property type="evidence" value="ECO:0007669"/>
    <property type="project" value="UniProtKB-EC"/>
</dbReference>
<dbReference type="AlphaFoldDB" id="A0AAW2JB72"/>
<dbReference type="EC" id="1.1.1.234" evidence="7"/>
<dbReference type="InterPro" id="IPR036291">
    <property type="entry name" value="NAD(P)-bd_dom_sf"/>
</dbReference>
<dbReference type="InterPro" id="IPR001509">
    <property type="entry name" value="Epimerase_deHydtase"/>
</dbReference>
<comment type="caution">
    <text evidence="15">The sequence shown here is derived from an EMBL/GenBank/DDBJ whole genome shotgun (WGS) entry which is preliminary data.</text>
</comment>
<reference evidence="15" key="1">
    <citation type="submission" date="2020-06" db="EMBL/GenBank/DDBJ databases">
        <authorList>
            <person name="Li T."/>
            <person name="Hu X."/>
            <person name="Zhang T."/>
            <person name="Song X."/>
            <person name="Zhang H."/>
            <person name="Dai N."/>
            <person name="Sheng W."/>
            <person name="Hou X."/>
            <person name="Wei L."/>
        </authorList>
    </citation>
    <scope>NUCLEOTIDE SEQUENCE</scope>
    <source>
        <strain evidence="15">KEN8</strain>
        <tissue evidence="15">Leaf</tissue>
    </source>
</reference>
<accession>A0AAW2JB72</accession>
<organism evidence="15">
    <name type="scientific">Sesamum calycinum</name>
    <dbReference type="NCBI Taxonomy" id="2727403"/>
    <lineage>
        <taxon>Eukaryota</taxon>
        <taxon>Viridiplantae</taxon>
        <taxon>Streptophyta</taxon>
        <taxon>Embryophyta</taxon>
        <taxon>Tracheophyta</taxon>
        <taxon>Spermatophyta</taxon>
        <taxon>Magnoliopsida</taxon>
        <taxon>eudicotyledons</taxon>
        <taxon>Gunneridae</taxon>
        <taxon>Pentapetalae</taxon>
        <taxon>asterids</taxon>
        <taxon>lamiids</taxon>
        <taxon>Lamiales</taxon>
        <taxon>Pedaliaceae</taxon>
        <taxon>Sesamum</taxon>
    </lineage>
</organism>